<protein>
    <recommendedName>
        <fullName evidence="11">RagB/SusD domain-containing protein</fullName>
    </recommendedName>
</protein>
<evidence type="ECO:0000259" key="8">
    <source>
        <dbReference type="Pfam" id="PF14322"/>
    </source>
</evidence>
<dbReference type="PATRIC" id="fig|927665.4.peg.5231"/>
<dbReference type="Pfam" id="PF14322">
    <property type="entry name" value="SusD-like_3"/>
    <property type="match status" value="1"/>
</dbReference>
<dbReference type="GeneID" id="69978684"/>
<proteinExistence type="inferred from homology"/>
<evidence type="ECO:0000313" key="9">
    <source>
        <dbReference type="EMBL" id="KKB45213.1"/>
    </source>
</evidence>
<dbReference type="STRING" id="927665.HMPREF1535_05111"/>
<organism evidence="9 10">
    <name type="scientific">Parabacteroides goldsteinii DSM 19448 = WAL 12034</name>
    <dbReference type="NCBI Taxonomy" id="927665"/>
    <lineage>
        <taxon>Bacteria</taxon>
        <taxon>Pseudomonadati</taxon>
        <taxon>Bacteroidota</taxon>
        <taxon>Bacteroidia</taxon>
        <taxon>Bacteroidales</taxon>
        <taxon>Tannerellaceae</taxon>
        <taxon>Parabacteroides</taxon>
    </lineage>
</organism>
<dbReference type="InterPro" id="IPR011990">
    <property type="entry name" value="TPR-like_helical_dom_sf"/>
</dbReference>
<evidence type="ECO:0008006" key="11">
    <source>
        <dbReference type="Google" id="ProtNLM"/>
    </source>
</evidence>
<evidence type="ECO:0000256" key="4">
    <source>
        <dbReference type="ARBA" id="ARBA00023136"/>
    </source>
</evidence>
<evidence type="ECO:0000256" key="2">
    <source>
        <dbReference type="ARBA" id="ARBA00006275"/>
    </source>
</evidence>
<feature type="chain" id="PRO_5002487944" description="RagB/SusD domain-containing protein" evidence="6">
    <location>
        <begin position="22"/>
        <end position="607"/>
    </location>
</feature>
<dbReference type="AlphaFoldDB" id="A0A0F5IIB1"/>
<dbReference type="InterPro" id="IPR012944">
    <property type="entry name" value="SusD_RagB_dom"/>
</dbReference>
<feature type="domain" description="RagB/SusD" evidence="7">
    <location>
        <begin position="332"/>
        <end position="607"/>
    </location>
</feature>
<name>A0A0F5IIB1_9BACT</name>
<keyword evidence="5" id="KW-0998">Cell outer membrane</keyword>
<dbReference type="HOGENOM" id="CLU_015553_0_3_10"/>
<reference evidence="9 10" key="1">
    <citation type="submission" date="2013-04" db="EMBL/GenBank/DDBJ databases">
        <title>The Genome Sequence of Parabacteroides goldsteinii DSM 19448.</title>
        <authorList>
            <consortium name="The Broad Institute Genomics Platform"/>
            <person name="Earl A."/>
            <person name="Ward D."/>
            <person name="Feldgarden M."/>
            <person name="Gevers D."/>
            <person name="Martens E."/>
            <person name="Sakamoto M."/>
            <person name="Benno Y."/>
            <person name="Song Y."/>
            <person name="Liu C."/>
            <person name="Lee J."/>
            <person name="Bolanos M."/>
            <person name="Vaisanen M.L."/>
            <person name="Finegold S.M."/>
            <person name="Walker B."/>
            <person name="Young S."/>
            <person name="Zeng Q."/>
            <person name="Gargeya S."/>
            <person name="Fitzgerald M."/>
            <person name="Haas B."/>
            <person name="Abouelleil A."/>
            <person name="Allen A.W."/>
            <person name="Alvarado L."/>
            <person name="Arachchi H.M."/>
            <person name="Berlin A.M."/>
            <person name="Chapman S.B."/>
            <person name="Gainer-Dewar J."/>
            <person name="Goldberg J."/>
            <person name="Griggs A."/>
            <person name="Gujja S."/>
            <person name="Hansen M."/>
            <person name="Howarth C."/>
            <person name="Imamovic A."/>
            <person name="Ireland A."/>
            <person name="Larimer J."/>
            <person name="McCowan C."/>
            <person name="Murphy C."/>
            <person name="Pearson M."/>
            <person name="Poon T.W."/>
            <person name="Priest M."/>
            <person name="Roberts A."/>
            <person name="Saif S."/>
            <person name="Shea T."/>
            <person name="Sisk P."/>
            <person name="Sykes S."/>
            <person name="Wortman J."/>
            <person name="Nusbaum C."/>
            <person name="Birren B."/>
        </authorList>
    </citation>
    <scope>NUCLEOTIDE SEQUENCE [LARGE SCALE GENOMIC DNA]</scope>
    <source>
        <strain evidence="9 10">DSM 19448</strain>
    </source>
</reference>
<accession>A0A0F5IIB1</accession>
<sequence>MKLTYFLISSIVLLGTLNSCSDVLDVAPDGTLTMEEIYADPDKVGALLNACYNNIPQKGYAYWFFDPLVTACSDEGWSSEEVQGTSIQSMYNANESASSHPIRDMHDGHGAANNAYWSRYWQQIRLCNQFLENIGTAAVNSEAERARFTAEAHVMRAFFYSELVKWFGKVPIVDKTIAFDADFSTLKREAVYDVARFIAEDCDAGLNCAELPWRITTEDEAMRATKALAWAVKSKMMLFAASPLFNAGEDHWEEAYQMNKQAVEELKKNGYALFTTCTNPSTFGTYDAAAFHQLVCQNADYSAEPRDKETIWQHRAGGVFVWHVGYIGSSMDGTYKCGTCPTQELVDAFETIDGQPILDLAKPYLDEKHMQPNYNPDNKIYDPKNPYENRDPRLTATVLCNGDSLIWNNGEVFTVETYVNGRHGMSLDPSDRAHSRTGYYHRKLVTPQASNTNQINNSNWKFFRLGEIILNYAEAAAESGHLAEAKAAVDEIRARVNMPALPAGLSKDEMILRVHNERRVELAWEEVRYFDLRRWQKPEGNLNATCQWLTGMRITKNNDGSFNYQRYNISTNPRGGYQNRDLLLPLPLDEVSRLESTTGVSWQNQGW</sequence>
<dbReference type="Proteomes" id="UP000033047">
    <property type="component" value="Unassembled WGS sequence"/>
</dbReference>
<evidence type="ECO:0000313" key="10">
    <source>
        <dbReference type="Proteomes" id="UP000033047"/>
    </source>
</evidence>
<evidence type="ECO:0000259" key="7">
    <source>
        <dbReference type="Pfam" id="PF07980"/>
    </source>
</evidence>
<evidence type="ECO:0000256" key="5">
    <source>
        <dbReference type="ARBA" id="ARBA00023237"/>
    </source>
</evidence>
<evidence type="ECO:0000256" key="6">
    <source>
        <dbReference type="SAM" id="SignalP"/>
    </source>
</evidence>
<dbReference type="Gene3D" id="1.25.40.390">
    <property type="match status" value="1"/>
</dbReference>
<dbReference type="Pfam" id="PF07980">
    <property type="entry name" value="SusD_RagB"/>
    <property type="match status" value="1"/>
</dbReference>
<dbReference type="GO" id="GO:0009279">
    <property type="term" value="C:cell outer membrane"/>
    <property type="evidence" value="ECO:0007669"/>
    <property type="project" value="UniProtKB-SubCell"/>
</dbReference>
<evidence type="ECO:0000256" key="3">
    <source>
        <dbReference type="ARBA" id="ARBA00022729"/>
    </source>
</evidence>
<dbReference type="RefSeq" id="WP_007654073.1">
    <property type="nucleotide sequence ID" value="NZ_KQ033915.1"/>
</dbReference>
<dbReference type="SUPFAM" id="SSF48452">
    <property type="entry name" value="TPR-like"/>
    <property type="match status" value="1"/>
</dbReference>
<keyword evidence="4" id="KW-0472">Membrane</keyword>
<keyword evidence="3 6" id="KW-0732">Signal</keyword>
<feature type="domain" description="SusD-like N-terminal" evidence="8">
    <location>
        <begin position="74"/>
        <end position="238"/>
    </location>
</feature>
<feature type="signal peptide" evidence="6">
    <location>
        <begin position="1"/>
        <end position="21"/>
    </location>
</feature>
<dbReference type="InterPro" id="IPR033985">
    <property type="entry name" value="SusD-like_N"/>
</dbReference>
<evidence type="ECO:0000256" key="1">
    <source>
        <dbReference type="ARBA" id="ARBA00004442"/>
    </source>
</evidence>
<comment type="similarity">
    <text evidence="2">Belongs to the SusD family.</text>
</comment>
<gene>
    <name evidence="9" type="ORF">HMPREF1535_05111</name>
</gene>
<dbReference type="EMBL" id="AQHV01000030">
    <property type="protein sequence ID" value="KKB45213.1"/>
    <property type="molecule type" value="Genomic_DNA"/>
</dbReference>
<comment type="subcellular location">
    <subcellularLocation>
        <location evidence="1">Cell outer membrane</location>
    </subcellularLocation>
</comment>
<comment type="caution">
    <text evidence="9">The sequence shown here is derived from an EMBL/GenBank/DDBJ whole genome shotgun (WGS) entry which is preliminary data.</text>
</comment>